<sequence>MSLPCRCCKEISGLATFRALGAKSEKKTKTFSREADPFFFTARKRITDHQHPHTNRPPTPTILDFHPPHPTMNAFIAYPSSTAYNCQKNGVATRAIYKRRSPRRANSKEINHAYVDSQILQRPKTVKQSTPADVDYESGLYSEFELDAYASNEELIRAFVSTNA</sequence>
<evidence type="ECO:0000313" key="1">
    <source>
        <dbReference type="EMBL" id="ELR18738.1"/>
    </source>
</evidence>
<proteinExistence type="predicted"/>
<dbReference type="AlphaFoldDB" id="L8H1V1"/>
<dbReference type="GeneID" id="14919569"/>
<protein>
    <submittedName>
        <fullName evidence="1">Uncharacterized protein</fullName>
    </submittedName>
</protein>
<dbReference type="VEuPathDB" id="AmoebaDB:ACA1_040430"/>
<dbReference type="KEGG" id="acan:ACA1_040430"/>
<keyword evidence="2" id="KW-1185">Reference proteome</keyword>
<gene>
    <name evidence="1" type="ORF">ACA1_040430</name>
</gene>
<accession>L8H1V1</accession>
<reference evidence="1 2" key="1">
    <citation type="journal article" date="2013" name="Genome Biol.">
        <title>Genome of Acanthamoeba castellanii highlights extensive lateral gene transfer and early evolution of tyrosine kinase signaling.</title>
        <authorList>
            <person name="Clarke M."/>
            <person name="Lohan A.J."/>
            <person name="Liu B."/>
            <person name="Lagkouvardos I."/>
            <person name="Roy S."/>
            <person name="Zafar N."/>
            <person name="Bertelli C."/>
            <person name="Schilde C."/>
            <person name="Kianianmomeni A."/>
            <person name="Burglin T.R."/>
            <person name="Frech C."/>
            <person name="Turcotte B."/>
            <person name="Kopec K.O."/>
            <person name="Synnott J.M."/>
            <person name="Choo C."/>
            <person name="Paponov I."/>
            <person name="Finkler A."/>
            <person name="Soon Heng Tan C."/>
            <person name="Hutchins A.P."/>
            <person name="Weinmeier T."/>
            <person name="Rattei T."/>
            <person name="Chu J.S."/>
            <person name="Gimenez G."/>
            <person name="Irimia M."/>
            <person name="Rigden D.J."/>
            <person name="Fitzpatrick D.A."/>
            <person name="Lorenzo-Morales J."/>
            <person name="Bateman A."/>
            <person name="Chiu C.H."/>
            <person name="Tang P."/>
            <person name="Hegemann P."/>
            <person name="Fromm H."/>
            <person name="Raoult D."/>
            <person name="Greub G."/>
            <person name="Miranda-Saavedra D."/>
            <person name="Chen N."/>
            <person name="Nash P."/>
            <person name="Ginger M.L."/>
            <person name="Horn M."/>
            <person name="Schaap P."/>
            <person name="Caler L."/>
            <person name="Loftus B."/>
        </authorList>
    </citation>
    <scope>NUCLEOTIDE SEQUENCE [LARGE SCALE GENOMIC DNA]</scope>
    <source>
        <strain evidence="1 2">Neff</strain>
    </source>
</reference>
<dbReference type="RefSeq" id="XP_004340790.1">
    <property type="nucleotide sequence ID" value="XM_004340742.1"/>
</dbReference>
<dbReference type="Proteomes" id="UP000011083">
    <property type="component" value="Unassembled WGS sequence"/>
</dbReference>
<evidence type="ECO:0000313" key="2">
    <source>
        <dbReference type="Proteomes" id="UP000011083"/>
    </source>
</evidence>
<name>L8H1V1_ACACF</name>
<organism evidence="1 2">
    <name type="scientific">Acanthamoeba castellanii (strain ATCC 30010 / Neff)</name>
    <dbReference type="NCBI Taxonomy" id="1257118"/>
    <lineage>
        <taxon>Eukaryota</taxon>
        <taxon>Amoebozoa</taxon>
        <taxon>Discosea</taxon>
        <taxon>Longamoebia</taxon>
        <taxon>Centramoebida</taxon>
        <taxon>Acanthamoebidae</taxon>
        <taxon>Acanthamoeba</taxon>
    </lineage>
</organism>
<dbReference type="EMBL" id="KB007946">
    <property type="protein sequence ID" value="ELR18738.1"/>
    <property type="molecule type" value="Genomic_DNA"/>
</dbReference>